<keyword evidence="1" id="KW-0560">Oxidoreductase</keyword>
<dbReference type="GO" id="GO:0005737">
    <property type="term" value="C:cytoplasm"/>
    <property type="evidence" value="ECO:0007669"/>
    <property type="project" value="TreeGrafter"/>
</dbReference>
<dbReference type="InterPro" id="IPR023210">
    <property type="entry name" value="NADP_OxRdtase_dom"/>
</dbReference>
<dbReference type="GO" id="GO:0016491">
    <property type="term" value="F:oxidoreductase activity"/>
    <property type="evidence" value="ECO:0007669"/>
    <property type="project" value="UniProtKB-KW"/>
</dbReference>
<name>A0A370U3E1_9HELO</name>
<reference evidence="3 4" key="1">
    <citation type="journal article" date="2018" name="IMA Fungus">
        <title>IMA Genome-F 9: Draft genome sequence of Annulohypoxylon stygium, Aspergillus mulundensis, Berkeleyomyces basicola (syn. Thielaviopsis basicola), Ceratocystis smalleyi, two Cercospora beticola strains, Coleophoma cylindrospora, Fusarium fracticaudum, Phialophora cf. hyalina, and Morchella septimelata.</title>
        <authorList>
            <person name="Wingfield B.D."/>
            <person name="Bills G.F."/>
            <person name="Dong Y."/>
            <person name="Huang W."/>
            <person name="Nel W.J."/>
            <person name="Swalarsk-Parry B.S."/>
            <person name="Vaghefi N."/>
            <person name="Wilken P.M."/>
            <person name="An Z."/>
            <person name="de Beer Z.W."/>
            <person name="De Vos L."/>
            <person name="Chen L."/>
            <person name="Duong T.A."/>
            <person name="Gao Y."/>
            <person name="Hammerbacher A."/>
            <person name="Kikkert J.R."/>
            <person name="Li Y."/>
            <person name="Li H."/>
            <person name="Li K."/>
            <person name="Li Q."/>
            <person name="Liu X."/>
            <person name="Ma X."/>
            <person name="Naidoo K."/>
            <person name="Pethybridge S.J."/>
            <person name="Sun J."/>
            <person name="Steenkamp E.T."/>
            <person name="van der Nest M.A."/>
            <person name="van Wyk S."/>
            <person name="Wingfield M.J."/>
            <person name="Xiong C."/>
            <person name="Yue Q."/>
            <person name="Zhang X."/>
        </authorList>
    </citation>
    <scope>NUCLEOTIDE SEQUENCE [LARGE SCALE GENOMIC DNA]</scope>
    <source>
        <strain evidence="3 4">BP 5553</strain>
    </source>
</reference>
<accession>A0A370U3E1</accession>
<evidence type="ECO:0000313" key="3">
    <source>
        <dbReference type="EMBL" id="RDL42275.1"/>
    </source>
</evidence>
<dbReference type="STRING" id="2656787.A0A370U3E1"/>
<comment type="caution">
    <text evidence="3">The sequence shown here is derived from an EMBL/GenBank/DDBJ whole genome shotgun (WGS) entry which is preliminary data.</text>
</comment>
<dbReference type="SUPFAM" id="SSF51430">
    <property type="entry name" value="NAD(P)-linked oxidoreductase"/>
    <property type="match status" value="1"/>
</dbReference>
<protein>
    <submittedName>
        <fullName evidence="3">NAD(P)-linked oxidoreductase</fullName>
    </submittedName>
</protein>
<gene>
    <name evidence="3" type="ORF">BP5553_02254</name>
</gene>
<dbReference type="AlphaFoldDB" id="A0A370U3E1"/>
<dbReference type="InterPro" id="IPR050791">
    <property type="entry name" value="Aldo-Keto_reductase"/>
</dbReference>
<organism evidence="3 4">
    <name type="scientific">Venustampulla echinocandica</name>
    <dbReference type="NCBI Taxonomy" id="2656787"/>
    <lineage>
        <taxon>Eukaryota</taxon>
        <taxon>Fungi</taxon>
        <taxon>Dikarya</taxon>
        <taxon>Ascomycota</taxon>
        <taxon>Pezizomycotina</taxon>
        <taxon>Leotiomycetes</taxon>
        <taxon>Helotiales</taxon>
        <taxon>Pleuroascaceae</taxon>
        <taxon>Venustampulla</taxon>
    </lineage>
</organism>
<evidence type="ECO:0000259" key="2">
    <source>
        <dbReference type="Pfam" id="PF00248"/>
    </source>
</evidence>
<dbReference type="Pfam" id="PF00248">
    <property type="entry name" value="Aldo_ket_red"/>
    <property type="match status" value="1"/>
</dbReference>
<dbReference type="CDD" id="cd19077">
    <property type="entry name" value="AKR_AKR8A1-2"/>
    <property type="match status" value="1"/>
</dbReference>
<dbReference type="Gene3D" id="3.20.20.100">
    <property type="entry name" value="NADP-dependent oxidoreductase domain"/>
    <property type="match status" value="1"/>
</dbReference>
<dbReference type="OrthoDB" id="37537at2759"/>
<proteinExistence type="predicted"/>
<dbReference type="PANTHER" id="PTHR43625:SF78">
    <property type="entry name" value="PYRIDOXAL REDUCTASE-RELATED"/>
    <property type="match status" value="1"/>
</dbReference>
<sequence length="330" mass="35954">MPQILGKEIGPIGYGLMGLTWRLNAKDVEESIQVMKTALDAGCNFWNGGEFYGTPEYNSLHLLNQYFTKYPEDADKVILSIKGALSHAGGGPDPSPEGIKRSVENCLKVLDGKKKIDLFESARMDKKTPIEDTVKAIDDYVKAGKIGGISLSEVSAATIHRAAKVAKIAACEVELSMFSLDILNNGVAAACAEHNIPIVAYSPLSRGLLTGDIKTPADLAETDMRHHFPRFQGENYAKNLELVQKVEELAREKGCTPAQLAINWVRHLSKRDGNPEIFPIPGATKVDRVLENSKVVELSNGEAAAIYSILKKFEVAGTRYPATHSTFLEG</sequence>
<dbReference type="PANTHER" id="PTHR43625">
    <property type="entry name" value="AFLATOXIN B1 ALDEHYDE REDUCTASE"/>
    <property type="match status" value="1"/>
</dbReference>
<dbReference type="GeneID" id="43595103"/>
<keyword evidence="4" id="KW-1185">Reference proteome</keyword>
<dbReference type="RefSeq" id="XP_031874931.1">
    <property type="nucleotide sequence ID" value="XM_032010877.1"/>
</dbReference>
<evidence type="ECO:0000256" key="1">
    <source>
        <dbReference type="ARBA" id="ARBA00023002"/>
    </source>
</evidence>
<dbReference type="InterPro" id="IPR036812">
    <property type="entry name" value="NAD(P)_OxRdtase_dom_sf"/>
</dbReference>
<dbReference type="Proteomes" id="UP000254866">
    <property type="component" value="Unassembled WGS sequence"/>
</dbReference>
<evidence type="ECO:0000313" key="4">
    <source>
        <dbReference type="Proteomes" id="UP000254866"/>
    </source>
</evidence>
<dbReference type="EMBL" id="NPIC01000001">
    <property type="protein sequence ID" value="RDL42275.1"/>
    <property type="molecule type" value="Genomic_DNA"/>
</dbReference>
<feature type="domain" description="NADP-dependent oxidoreductase" evidence="2">
    <location>
        <begin position="11"/>
        <end position="309"/>
    </location>
</feature>